<feature type="transmembrane region" description="Helical" evidence="1">
    <location>
        <begin position="159"/>
        <end position="185"/>
    </location>
</feature>
<feature type="transmembrane region" description="Helical" evidence="1">
    <location>
        <begin position="26"/>
        <end position="52"/>
    </location>
</feature>
<feature type="transmembrane region" description="Helical" evidence="1">
    <location>
        <begin position="433"/>
        <end position="463"/>
    </location>
</feature>
<feature type="transmembrane region" description="Helical" evidence="1">
    <location>
        <begin position="332"/>
        <end position="353"/>
    </location>
</feature>
<evidence type="ECO:0000256" key="1">
    <source>
        <dbReference type="SAM" id="Phobius"/>
    </source>
</evidence>
<accession>A0A1H1I940</accession>
<dbReference type="InterPro" id="IPR002798">
    <property type="entry name" value="SpoIIM-like"/>
</dbReference>
<dbReference type="OrthoDB" id="86288at2157"/>
<keyword evidence="1" id="KW-1133">Transmembrane helix</keyword>
<dbReference type="PANTHER" id="PTHR35337:SF1">
    <property type="entry name" value="SLR1478 PROTEIN"/>
    <property type="match status" value="1"/>
</dbReference>
<keyword evidence="1" id="KW-0812">Transmembrane</keyword>
<name>A0A1H1I940_NATTX</name>
<dbReference type="RefSeq" id="WP_090384236.1">
    <property type="nucleotide sequence ID" value="NZ_FNLC01000004.1"/>
</dbReference>
<keyword evidence="3" id="KW-1185">Reference proteome</keyword>
<dbReference type="Proteomes" id="UP000198848">
    <property type="component" value="Unassembled WGS sequence"/>
</dbReference>
<dbReference type="EMBL" id="FNLC01000004">
    <property type="protein sequence ID" value="SDR34263.1"/>
    <property type="molecule type" value="Genomic_DNA"/>
</dbReference>
<organism evidence="2 3">
    <name type="scientific">Natronobacterium texcoconense</name>
    <dbReference type="NCBI Taxonomy" id="1095778"/>
    <lineage>
        <taxon>Archaea</taxon>
        <taxon>Methanobacteriati</taxon>
        <taxon>Methanobacteriota</taxon>
        <taxon>Stenosarchaea group</taxon>
        <taxon>Halobacteria</taxon>
        <taxon>Halobacteriales</taxon>
        <taxon>Natrialbaceae</taxon>
        <taxon>Natronobacterium</taxon>
    </lineage>
</organism>
<evidence type="ECO:0000313" key="3">
    <source>
        <dbReference type="Proteomes" id="UP000198848"/>
    </source>
</evidence>
<feature type="transmembrane region" description="Helical" evidence="1">
    <location>
        <begin position="483"/>
        <end position="508"/>
    </location>
</feature>
<dbReference type="AlphaFoldDB" id="A0A1H1I940"/>
<reference evidence="3" key="1">
    <citation type="submission" date="2016-10" db="EMBL/GenBank/DDBJ databases">
        <authorList>
            <person name="Varghese N."/>
            <person name="Submissions S."/>
        </authorList>
    </citation>
    <scope>NUCLEOTIDE SEQUENCE [LARGE SCALE GENOMIC DNA]</scope>
    <source>
        <strain evidence="3">DSM 24767</strain>
    </source>
</reference>
<feature type="transmembrane region" description="Helical" evidence="1">
    <location>
        <begin position="191"/>
        <end position="224"/>
    </location>
</feature>
<gene>
    <name evidence="2" type="ORF">SAMN04489842_3328</name>
</gene>
<feature type="transmembrane region" description="Helical" evidence="1">
    <location>
        <begin position="245"/>
        <end position="267"/>
    </location>
</feature>
<feature type="transmembrane region" description="Helical" evidence="1">
    <location>
        <begin position="273"/>
        <end position="292"/>
    </location>
</feature>
<feature type="transmembrane region" description="Helical" evidence="1">
    <location>
        <begin position="100"/>
        <end position="126"/>
    </location>
</feature>
<feature type="transmembrane region" description="Helical" evidence="1">
    <location>
        <begin position="392"/>
        <end position="421"/>
    </location>
</feature>
<evidence type="ECO:0000313" key="2">
    <source>
        <dbReference type="EMBL" id="SDR34263.1"/>
    </source>
</evidence>
<protein>
    <submittedName>
        <fullName evidence="2">Stage II sporulation protein M</fullName>
    </submittedName>
</protein>
<dbReference type="PANTHER" id="PTHR35337">
    <property type="entry name" value="SLR1478 PROTEIN"/>
    <property type="match status" value="1"/>
</dbReference>
<dbReference type="Pfam" id="PF01944">
    <property type="entry name" value="SpoIIM"/>
    <property type="match status" value="1"/>
</dbReference>
<dbReference type="STRING" id="1095778.SAMN04489842_3328"/>
<keyword evidence="1" id="KW-0472">Membrane</keyword>
<proteinExistence type="predicted"/>
<sequence>MSRSLSDAVASVGAVFRNRPSDFLPVYLLGAATPAIARVVPFLAAVVSYLYLLTTGRLDAALDQLAAIDTSPPDPEAEPEAFEAWAEGLVPVMEQLMTPAVAALFLVSLAGMILILIVLSPIVSAAQLSASYGRLRDERGLVAGIAGVRRYSLRFLALYLLEVILWLIIGAGFVAVMMAIVGGFAVAGVPILGVLVALLASFVAIAAFAVVRAVFAFAPVAVVVDDAGVFGSLSATGSFVRSRPVGALFYYAISVGSIVSLVFVSGILAFIEAAAAVSLLTVFLLWPALDLLKTAIYCDYRGRLTPPPSPERSVRTQFRDGVERGWSEMTSFVRATPITHAVVVALAVVSFWAGWRAADPYTGIGALEASIGARLEGHIPPAAALEFFGNNWMVAIMTAFSGLALVVPAIISLLFNGVFMGVLSRFEVEPMELLAFVIPHGIFEIPAILIASALGISLGVTFWRAARGKISRVAFADELERAFWVLVGVGILLAIAAFVEGFVSPYYYQPFF</sequence>